<dbReference type="OrthoDB" id="2363873at2759"/>
<dbReference type="AlphaFoldDB" id="A0A9P4PEV2"/>
<dbReference type="InterPro" id="IPR029058">
    <property type="entry name" value="AB_hydrolase_fold"/>
</dbReference>
<feature type="compositionally biased region" description="Basic and acidic residues" evidence="1">
    <location>
        <begin position="24"/>
        <end position="38"/>
    </location>
</feature>
<evidence type="ECO:0000313" key="4">
    <source>
        <dbReference type="Proteomes" id="UP000799764"/>
    </source>
</evidence>
<reference evidence="3" key="1">
    <citation type="journal article" date="2020" name="Stud. Mycol.">
        <title>101 Dothideomycetes genomes: a test case for predicting lifestyles and emergence of pathogens.</title>
        <authorList>
            <person name="Haridas S."/>
            <person name="Albert R."/>
            <person name="Binder M."/>
            <person name="Bloem J."/>
            <person name="Labutti K."/>
            <person name="Salamov A."/>
            <person name="Andreopoulos B."/>
            <person name="Baker S."/>
            <person name="Barry K."/>
            <person name="Bills G."/>
            <person name="Bluhm B."/>
            <person name="Cannon C."/>
            <person name="Castanera R."/>
            <person name="Culley D."/>
            <person name="Daum C."/>
            <person name="Ezra D."/>
            <person name="Gonzalez J."/>
            <person name="Henrissat B."/>
            <person name="Kuo A."/>
            <person name="Liang C."/>
            <person name="Lipzen A."/>
            <person name="Lutzoni F."/>
            <person name="Magnuson J."/>
            <person name="Mondo S."/>
            <person name="Nolan M."/>
            <person name="Ohm R."/>
            <person name="Pangilinan J."/>
            <person name="Park H.-J."/>
            <person name="Ramirez L."/>
            <person name="Alfaro M."/>
            <person name="Sun H."/>
            <person name="Tritt A."/>
            <person name="Yoshinaga Y."/>
            <person name="Zwiers L.-H."/>
            <person name="Turgeon B."/>
            <person name="Goodwin S."/>
            <person name="Spatafora J."/>
            <person name="Crous P."/>
            <person name="Grigoriev I."/>
        </authorList>
    </citation>
    <scope>NUCLEOTIDE SEQUENCE</scope>
    <source>
        <strain evidence="3">CBS 690.94</strain>
    </source>
</reference>
<keyword evidence="2" id="KW-0812">Transmembrane</keyword>
<feature type="region of interest" description="Disordered" evidence="1">
    <location>
        <begin position="18"/>
        <end position="47"/>
    </location>
</feature>
<keyword evidence="2" id="KW-0472">Membrane</keyword>
<gene>
    <name evidence="3" type="ORF">P171DRAFT_390468</name>
</gene>
<keyword evidence="4" id="KW-1185">Reference proteome</keyword>
<feature type="compositionally biased region" description="Polar residues" evidence="1">
    <location>
        <begin position="84"/>
        <end position="98"/>
    </location>
</feature>
<protein>
    <recommendedName>
        <fullName evidence="5">1-alkyl-2-acetylglycerophosphocholine esterase</fullName>
    </recommendedName>
</protein>
<dbReference type="EMBL" id="MU001503">
    <property type="protein sequence ID" value="KAF2442667.1"/>
    <property type="molecule type" value="Genomic_DNA"/>
</dbReference>
<dbReference type="Pfam" id="PF03403">
    <property type="entry name" value="PAF-AH_p_II"/>
    <property type="match status" value="1"/>
</dbReference>
<comment type="caution">
    <text evidence="3">The sequence shown here is derived from an EMBL/GenBank/DDBJ whole genome shotgun (WGS) entry which is preliminary data.</text>
</comment>
<evidence type="ECO:0000256" key="1">
    <source>
        <dbReference type="SAM" id="MobiDB-lite"/>
    </source>
</evidence>
<dbReference type="Gene3D" id="3.40.50.1820">
    <property type="entry name" value="alpha/beta hydrolase"/>
    <property type="match status" value="1"/>
</dbReference>
<dbReference type="SUPFAM" id="SSF53474">
    <property type="entry name" value="alpha/beta-Hydrolases"/>
    <property type="match status" value="1"/>
</dbReference>
<sequence length="528" mass="57709">MSGNDAVHNLQQRLAEGSVASITVKDEGGRSTASHEEISEASSQGTRWRNVLAGREGLAAGGSSDVTATTSVDGARRTGHGTGPASTQVSPTDPASTKNPHRRCRLPPLVFIMVFSGVVAALGLLALIAPTHGQNTYGSKIEVPAPASSLPWKVAHGRSFLVESSRKDPYNTTEDRKVAYSVFMPVSSEACGETVDNDYMPTLTAEASNLQFFDDKSAGIFDVLHFNSCSKNTDKYNANHFPLLIFEPAVGTSRFMYNQLARQLSANGAHVVTIDHPYDGSIVEFAGSNPIQSRRSVTLDPFQVNKPVNDTETKKAIDTRIADVNSVIKELEKTDTLPRLFPGFTFTEGNTKVPTQRLFMLGHGLGGSVATSMGFHDKRVEWTINLSGSTPVLTEDAYAYTIFFGREDYRSENDTAWQETMKHIAGPQVEWTYHKADQFDFSDLPLVSHLVNPDKKPKGLGTPYENMDPNDPTSTFRALSCFLEAYFRETLISGWFVDPKLPGESHNAIQKCLGWFGGAMKPHVMDSS</sequence>
<organism evidence="3 4">
    <name type="scientific">Karstenula rhodostoma CBS 690.94</name>
    <dbReference type="NCBI Taxonomy" id="1392251"/>
    <lineage>
        <taxon>Eukaryota</taxon>
        <taxon>Fungi</taxon>
        <taxon>Dikarya</taxon>
        <taxon>Ascomycota</taxon>
        <taxon>Pezizomycotina</taxon>
        <taxon>Dothideomycetes</taxon>
        <taxon>Pleosporomycetidae</taxon>
        <taxon>Pleosporales</taxon>
        <taxon>Massarineae</taxon>
        <taxon>Didymosphaeriaceae</taxon>
        <taxon>Karstenula</taxon>
    </lineage>
</organism>
<proteinExistence type="predicted"/>
<name>A0A9P4PEV2_9PLEO</name>
<feature type="transmembrane region" description="Helical" evidence="2">
    <location>
        <begin position="109"/>
        <end position="129"/>
    </location>
</feature>
<accession>A0A9P4PEV2</accession>
<evidence type="ECO:0000313" key="3">
    <source>
        <dbReference type="EMBL" id="KAF2442667.1"/>
    </source>
</evidence>
<dbReference type="Proteomes" id="UP000799764">
    <property type="component" value="Unassembled WGS sequence"/>
</dbReference>
<evidence type="ECO:0008006" key="5">
    <source>
        <dbReference type="Google" id="ProtNLM"/>
    </source>
</evidence>
<evidence type="ECO:0000256" key="2">
    <source>
        <dbReference type="SAM" id="Phobius"/>
    </source>
</evidence>
<keyword evidence="2" id="KW-1133">Transmembrane helix</keyword>
<feature type="region of interest" description="Disordered" evidence="1">
    <location>
        <begin position="59"/>
        <end position="101"/>
    </location>
</feature>